<dbReference type="InterPro" id="IPR036291">
    <property type="entry name" value="NAD(P)-bd_dom_sf"/>
</dbReference>
<accession>A0A953M1E4</accession>
<protein>
    <submittedName>
        <fullName evidence="3">Gfo/Idh/MocA family oxidoreductase</fullName>
    </submittedName>
</protein>
<comment type="caution">
    <text evidence="3">The sequence shown here is derived from an EMBL/GenBank/DDBJ whole genome shotgun (WGS) entry which is preliminary data.</text>
</comment>
<gene>
    <name evidence="3" type="ORF">K8I29_06265</name>
</gene>
<dbReference type="Gene3D" id="3.30.360.10">
    <property type="entry name" value="Dihydrodipicolinate Reductase, domain 2"/>
    <property type="match status" value="1"/>
</dbReference>
<evidence type="ECO:0000313" key="3">
    <source>
        <dbReference type="EMBL" id="MBZ0155807.1"/>
    </source>
</evidence>
<dbReference type="Gene3D" id="3.40.50.720">
    <property type="entry name" value="NAD(P)-binding Rossmann-like Domain"/>
    <property type="match status" value="1"/>
</dbReference>
<dbReference type="AlphaFoldDB" id="A0A953M1E4"/>
<name>A0A953M1E4_9BACT</name>
<dbReference type="InterPro" id="IPR051450">
    <property type="entry name" value="Gfo/Idh/MocA_Oxidoreductases"/>
</dbReference>
<evidence type="ECO:0000259" key="2">
    <source>
        <dbReference type="Pfam" id="PF22725"/>
    </source>
</evidence>
<reference evidence="3" key="1">
    <citation type="journal article" date="2021" name="bioRxiv">
        <title>Unraveling nitrogen, sulfur and carbon metabolic pathways and microbial community transcriptional responses to substrate deprivation and toxicity stresses in a bioreactor mimicking anoxic brackish coastal sediment conditions.</title>
        <authorList>
            <person name="Martins P.D."/>
            <person name="Echeveste M.J."/>
            <person name="Arshad A."/>
            <person name="Kurth J."/>
            <person name="Ouboter H."/>
            <person name="Jetten M.S.M."/>
            <person name="Welte C.U."/>
        </authorList>
    </citation>
    <scope>NUCLEOTIDE SEQUENCE</scope>
    <source>
        <strain evidence="3">MAG_39</strain>
    </source>
</reference>
<dbReference type="Proteomes" id="UP000705867">
    <property type="component" value="Unassembled WGS sequence"/>
</dbReference>
<sequence length="320" mass="36473">MRVIVVGYGSIGKRHVCSLLKFNNIAKISIFTGIKEEIPLDGRIQLIDSSLYSLDDILEHERFDFAIVANETYKHIDTAITLAEKGIPLFIEKPLSNNLDRVETLREIIDAKKLKVFIAYNLRFLGAIRKAKQELKKGAIGQPYFAKIEVGQYLPDWRPNSDYRKLYSADGLRGGGAGLDLSHEVDYMYHLFGMPSSWKVFKAKVSALEINSEDIFEGMYQFENGFLCNVHMDYLQRIKKRTLRIIGSNGTITLDIAGKYMEIVNGREIQYLTDETFFDTGRTYIDELRHFIDAVKSDTPPLISLNDGISVLKLLEDKNV</sequence>
<dbReference type="Pfam" id="PF01408">
    <property type="entry name" value="GFO_IDH_MocA"/>
    <property type="match status" value="1"/>
</dbReference>
<dbReference type="InterPro" id="IPR000683">
    <property type="entry name" value="Gfo/Idh/MocA-like_OxRdtase_N"/>
</dbReference>
<organism evidence="3 4">
    <name type="scientific">Candidatus Nitrobium versatile</name>
    <dbReference type="NCBI Taxonomy" id="2884831"/>
    <lineage>
        <taxon>Bacteria</taxon>
        <taxon>Pseudomonadati</taxon>
        <taxon>Nitrospirota</taxon>
        <taxon>Nitrospiria</taxon>
        <taxon>Nitrospirales</taxon>
        <taxon>Nitrospiraceae</taxon>
        <taxon>Candidatus Nitrobium</taxon>
    </lineage>
</organism>
<dbReference type="GO" id="GO:0000166">
    <property type="term" value="F:nucleotide binding"/>
    <property type="evidence" value="ECO:0007669"/>
    <property type="project" value="InterPro"/>
</dbReference>
<feature type="domain" description="Gfo/Idh/MocA-like oxidoreductase N-terminal" evidence="1">
    <location>
        <begin position="1"/>
        <end position="119"/>
    </location>
</feature>
<dbReference type="EMBL" id="JAIOIV010000047">
    <property type="protein sequence ID" value="MBZ0155807.1"/>
    <property type="molecule type" value="Genomic_DNA"/>
</dbReference>
<evidence type="ECO:0000313" key="4">
    <source>
        <dbReference type="Proteomes" id="UP000705867"/>
    </source>
</evidence>
<dbReference type="Pfam" id="PF22725">
    <property type="entry name" value="GFO_IDH_MocA_C3"/>
    <property type="match status" value="1"/>
</dbReference>
<dbReference type="PANTHER" id="PTHR43377">
    <property type="entry name" value="BILIVERDIN REDUCTASE A"/>
    <property type="match status" value="1"/>
</dbReference>
<dbReference type="PANTHER" id="PTHR43377:SF1">
    <property type="entry name" value="BILIVERDIN REDUCTASE A"/>
    <property type="match status" value="1"/>
</dbReference>
<evidence type="ECO:0000259" key="1">
    <source>
        <dbReference type="Pfam" id="PF01408"/>
    </source>
</evidence>
<reference evidence="3" key="2">
    <citation type="submission" date="2021-08" db="EMBL/GenBank/DDBJ databases">
        <authorList>
            <person name="Dalcin Martins P."/>
        </authorList>
    </citation>
    <scope>NUCLEOTIDE SEQUENCE</scope>
    <source>
        <strain evidence="3">MAG_39</strain>
    </source>
</reference>
<proteinExistence type="predicted"/>
<feature type="domain" description="GFO/IDH/MocA-like oxidoreductase" evidence="2">
    <location>
        <begin position="128"/>
        <end position="252"/>
    </location>
</feature>
<dbReference type="SUPFAM" id="SSF55347">
    <property type="entry name" value="Glyceraldehyde-3-phosphate dehydrogenase-like, C-terminal domain"/>
    <property type="match status" value="1"/>
</dbReference>
<dbReference type="InterPro" id="IPR055170">
    <property type="entry name" value="GFO_IDH_MocA-like_dom"/>
</dbReference>
<dbReference type="SUPFAM" id="SSF51735">
    <property type="entry name" value="NAD(P)-binding Rossmann-fold domains"/>
    <property type="match status" value="1"/>
</dbReference>